<dbReference type="RefSeq" id="WP_344200521.1">
    <property type="nucleotide sequence ID" value="NZ_BAAAME010000004.1"/>
</dbReference>
<evidence type="ECO:0000313" key="3">
    <source>
        <dbReference type="Proteomes" id="UP001501057"/>
    </source>
</evidence>
<evidence type="ECO:0000313" key="2">
    <source>
        <dbReference type="EMBL" id="GAA1738809.1"/>
    </source>
</evidence>
<dbReference type="Gene3D" id="3.90.190.10">
    <property type="entry name" value="Protein tyrosine phosphatase superfamily"/>
    <property type="match status" value="1"/>
</dbReference>
<dbReference type="InterPro" id="IPR026893">
    <property type="entry name" value="Tyr/Ser_Pase_IphP-type"/>
</dbReference>
<dbReference type="InterPro" id="IPR000387">
    <property type="entry name" value="Tyr_Pase_dom"/>
</dbReference>
<proteinExistence type="predicted"/>
<gene>
    <name evidence="2" type="ORF">GCM10009710_18900</name>
</gene>
<dbReference type="Pfam" id="PF13350">
    <property type="entry name" value="Y_phosphatase3"/>
    <property type="match status" value="1"/>
</dbReference>
<keyword evidence="3" id="KW-1185">Reference proteome</keyword>
<reference evidence="3" key="1">
    <citation type="journal article" date="2019" name="Int. J. Syst. Evol. Microbiol.">
        <title>The Global Catalogue of Microorganisms (GCM) 10K type strain sequencing project: providing services to taxonomists for standard genome sequencing and annotation.</title>
        <authorList>
            <consortium name="The Broad Institute Genomics Platform"/>
            <consortium name="The Broad Institute Genome Sequencing Center for Infectious Disease"/>
            <person name="Wu L."/>
            <person name="Ma J."/>
        </authorList>
    </citation>
    <scope>NUCLEOTIDE SEQUENCE [LARGE SCALE GENOMIC DNA]</scope>
    <source>
        <strain evidence="3">JCM 13518</strain>
    </source>
</reference>
<sequence>MPDLVPNLRDLHGIAIDGGSVAPGRLLRSAAPAAGDAAPIGVVWPPASVIDLRSASEIEPEHPLADDATIHRLPLLGALRPGAARPTDLPGLYRVVVETAAPMLVDVVRAVATSPGPALVHCAAGKDRTGISVALALLLVGASLDDVVDDYLETAKNRAAIDARLSATAGHDHRLTLPASFFETRPEAVLAAVEIWQAHEGGVHGWFTTAGGTSDDLEQLHGHLSGDTMGS</sequence>
<name>A0ABP4VWI9_9ACTN</name>
<dbReference type="SUPFAM" id="SSF52799">
    <property type="entry name" value="(Phosphotyrosine protein) phosphatases II"/>
    <property type="match status" value="1"/>
</dbReference>
<organism evidence="2 3">
    <name type="scientific">Aeromicrobium alkaliterrae</name>
    <dbReference type="NCBI Taxonomy" id="302168"/>
    <lineage>
        <taxon>Bacteria</taxon>
        <taxon>Bacillati</taxon>
        <taxon>Actinomycetota</taxon>
        <taxon>Actinomycetes</taxon>
        <taxon>Propionibacteriales</taxon>
        <taxon>Nocardioidaceae</taxon>
        <taxon>Aeromicrobium</taxon>
    </lineage>
</organism>
<dbReference type="PROSITE" id="PS50056">
    <property type="entry name" value="TYR_PHOSPHATASE_2"/>
    <property type="match status" value="1"/>
</dbReference>
<dbReference type="EMBL" id="BAAAME010000004">
    <property type="protein sequence ID" value="GAA1738809.1"/>
    <property type="molecule type" value="Genomic_DNA"/>
</dbReference>
<evidence type="ECO:0000259" key="1">
    <source>
        <dbReference type="PROSITE" id="PS50056"/>
    </source>
</evidence>
<comment type="caution">
    <text evidence="2">The sequence shown here is derived from an EMBL/GenBank/DDBJ whole genome shotgun (WGS) entry which is preliminary data.</text>
</comment>
<dbReference type="InterPro" id="IPR016130">
    <property type="entry name" value="Tyr_Pase_AS"/>
</dbReference>
<feature type="domain" description="Tyrosine specific protein phosphatases" evidence="1">
    <location>
        <begin position="102"/>
        <end position="149"/>
    </location>
</feature>
<accession>A0ABP4VWI9</accession>
<dbReference type="Proteomes" id="UP001501057">
    <property type="component" value="Unassembled WGS sequence"/>
</dbReference>
<dbReference type="InterPro" id="IPR029021">
    <property type="entry name" value="Prot-tyrosine_phosphatase-like"/>
</dbReference>
<protein>
    <submittedName>
        <fullName evidence="2">Tyrosine-protein phosphatase</fullName>
    </submittedName>
</protein>
<dbReference type="PROSITE" id="PS00383">
    <property type="entry name" value="TYR_PHOSPHATASE_1"/>
    <property type="match status" value="1"/>
</dbReference>